<name>A0A9D4YWA2_CHLVU</name>
<dbReference type="OrthoDB" id="48306at2759"/>
<comment type="caution">
    <text evidence="2">The sequence shown here is derived from an EMBL/GenBank/DDBJ whole genome shotgun (WGS) entry which is preliminary data.</text>
</comment>
<feature type="transmembrane region" description="Helical" evidence="1">
    <location>
        <begin position="276"/>
        <end position="294"/>
    </location>
</feature>
<proteinExistence type="predicted"/>
<keyword evidence="1" id="KW-1133">Transmembrane helix</keyword>
<keyword evidence="1" id="KW-0472">Membrane</keyword>
<dbReference type="CDD" id="cd14726">
    <property type="entry name" value="TraB_PrgY-like"/>
    <property type="match status" value="1"/>
</dbReference>
<gene>
    <name evidence="2" type="ORF">D9Q98_005608</name>
</gene>
<keyword evidence="3" id="KW-1185">Reference proteome</keyword>
<dbReference type="PANTHER" id="PTHR21530:SF7">
    <property type="entry name" value="TRAB DOMAIN-CONTAINING PROTEIN"/>
    <property type="match status" value="1"/>
</dbReference>
<protein>
    <recommendedName>
        <fullName evidence="4">TraB domain-containing protein</fullName>
    </recommendedName>
</protein>
<evidence type="ECO:0008006" key="4">
    <source>
        <dbReference type="Google" id="ProtNLM"/>
    </source>
</evidence>
<reference evidence="2" key="2">
    <citation type="submission" date="2020-11" db="EMBL/GenBank/DDBJ databases">
        <authorList>
            <person name="Cecchin M."/>
            <person name="Marcolungo L."/>
            <person name="Rossato M."/>
            <person name="Girolomoni L."/>
            <person name="Cosentino E."/>
            <person name="Cuine S."/>
            <person name="Li-Beisson Y."/>
            <person name="Delledonne M."/>
            <person name="Ballottari M."/>
        </authorList>
    </citation>
    <scope>NUCLEOTIDE SEQUENCE</scope>
    <source>
        <strain evidence="2">211/11P</strain>
        <tissue evidence="2">Whole cell</tissue>
    </source>
</reference>
<dbReference type="PANTHER" id="PTHR21530">
    <property type="entry name" value="PHEROMONE SHUTDOWN PROTEIN"/>
    <property type="match status" value="1"/>
</dbReference>
<dbReference type="Pfam" id="PF01963">
    <property type="entry name" value="TraB_PrgY_gumN"/>
    <property type="match status" value="1"/>
</dbReference>
<evidence type="ECO:0000256" key="1">
    <source>
        <dbReference type="SAM" id="Phobius"/>
    </source>
</evidence>
<evidence type="ECO:0000313" key="2">
    <source>
        <dbReference type="EMBL" id="KAI3429519.1"/>
    </source>
</evidence>
<organism evidence="2 3">
    <name type="scientific">Chlorella vulgaris</name>
    <name type="common">Green alga</name>
    <dbReference type="NCBI Taxonomy" id="3077"/>
    <lineage>
        <taxon>Eukaryota</taxon>
        <taxon>Viridiplantae</taxon>
        <taxon>Chlorophyta</taxon>
        <taxon>core chlorophytes</taxon>
        <taxon>Trebouxiophyceae</taxon>
        <taxon>Chlorellales</taxon>
        <taxon>Chlorellaceae</taxon>
        <taxon>Chlorella clade</taxon>
        <taxon>Chlorella</taxon>
    </lineage>
</organism>
<dbReference type="EMBL" id="SIDB01000008">
    <property type="protein sequence ID" value="KAI3429519.1"/>
    <property type="molecule type" value="Genomic_DNA"/>
</dbReference>
<dbReference type="AlphaFoldDB" id="A0A9D4YWA2"/>
<dbReference type="InterPro" id="IPR046345">
    <property type="entry name" value="TraB_PrgY-like"/>
</dbReference>
<reference evidence="2" key="1">
    <citation type="journal article" date="2019" name="Plant J.">
        <title>Chlorella vulgaris genome assembly and annotation reveals the molecular basis for metabolic acclimation to high light conditions.</title>
        <authorList>
            <person name="Cecchin M."/>
            <person name="Marcolungo L."/>
            <person name="Rossato M."/>
            <person name="Girolomoni L."/>
            <person name="Cosentino E."/>
            <person name="Cuine S."/>
            <person name="Li-Beisson Y."/>
            <person name="Delledonne M."/>
            <person name="Ballottari M."/>
        </authorList>
    </citation>
    <scope>NUCLEOTIDE SEQUENCE</scope>
    <source>
        <strain evidence="2">211/11P</strain>
    </source>
</reference>
<dbReference type="Proteomes" id="UP001055712">
    <property type="component" value="Unassembled WGS sequence"/>
</dbReference>
<accession>A0A9D4YWA2</accession>
<evidence type="ECO:0000313" key="3">
    <source>
        <dbReference type="Proteomes" id="UP001055712"/>
    </source>
</evidence>
<sequence>MAGEEAATAVVLAPDTLPEPLAVLRCLPEDQSGREGHSIFYVLGTAHVSTESCDDVVTLIRAVKPQVVLLELCAERRPVLTADKLRQPSLSEVMTEIRTGRTSPFQGIYSWMLAKVGSHLDVMPGEEFRVALREAHAIGAQVVLGDRLLSITLARVWAALGMWEKVKLTGSLLWTGLSLLDSEEMRLEIEKMKETDALTEAIREFGKEFPSLILPLLTERDQYMTFMLRKLASRAHTVVAVVGAGHLQGIRDHWEKEIDIHEITRMPPERQAMWRWRRVVLLTAGGVLVGTALLRMRR</sequence>
<keyword evidence="1" id="KW-0812">Transmembrane</keyword>
<dbReference type="InterPro" id="IPR002816">
    <property type="entry name" value="TraB/PrgY/GumN_fam"/>
</dbReference>